<evidence type="ECO:0000313" key="3">
    <source>
        <dbReference type="Proteomes" id="UP000536179"/>
    </source>
</evidence>
<keyword evidence="1" id="KW-0472">Membrane</keyword>
<sequence>MRPRDSVRGFWLMVGLWGLLDGAIVWPALIQDPMAPDELRWVLGINLFLQLVYLPTGIVLATRAKPLVKGFGWGVLVSAVLLGVIDAVFYWRLSN</sequence>
<feature type="transmembrane region" description="Helical" evidence="1">
    <location>
        <begin position="41"/>
        <end position="61"/>
    </location>
</feature>
<accession>A0A7W5DXQ1</accession>
<name>A0A7W5DXQ1_9BACT</name>
<evidence type="ECO:0000313" key="2">
    <source>
        <dbReference type="EMBL" id="MBB3205502.1"/>
    </source>
</evidence>
<gene>
    <name evidence="2" type="ORF">FHS27_001302</name>
</gene>
<proteinExistence type="predicted"/>
<dbReference type="InterPro" id="IPR054261">
    <property type="entry name" value="DUF6992"/>
</dbReference>
<keyword evidence="1" id="KW-0812">Transmembrane</keyword>
<feature type="transmembrane region" description="Helical" evidence="1">
    <location>
        <begin position="73"/>
        <end position="93"/>
    </location>
</feature>
<feature type="transmembrane region" description="Helical" evidence="1">
    <location>
        <begin position="9"/>
        <end position="29"/>
    </location>
</feature>
<keyword evidence="3" id="KW-1185">Reference proteome</keyword>
<dbReference type="Pfam" id="PF22503">
    <property type="entry name" value="DUF6992"/>
    <property type="match status" value="1"/>
</dbReference>
<dbReference type="Proteomes" id="UP000536179">
    <property type="component" value="Unassembled WGS sequence"/>
</dbReference>
<dbReference type="EMBL" id="JACHXU010000003">
    <property type="protein sequence ID" value="MBB3205502.1"/>
    <property type="molecule type" value="Genomic_DNA"/>
</dbReference>
<protein>
    <submittedName>
        <fullName evidence="2">Uncharacterized protein</fullName>
    </submittedName>
</protein>
<organism evidence="2 3">
    <name type="scientific">Aporhodopirellula rubra</name>
    <dbReference type="NCBI Taxonomy" id="980271"/>
    <lineage>
        <taxon>Bacteria</taxon>
        <taxon>Pseudomonadati</taxon>
        <taxon>Planctomycetota</taxon>
        <taxon>Planctomycetia</taxon>
        <taxon>Pirellulales</taxon>
        <taxon>Pirellulaceae</taxon>
        <taxon>Aporhodopirellula</taxon>
    </lineage>
</organism>
<comment type="caution">
    <text evidence="2">The sequence shown here is derived from an EMBL/GenBank/DDBJ whole genome shotgun (WGS) entry which is preliminary data.</text>
</comment>
<evidence type="ECO:0000256" key="1">
    <source>
        <dbReference type="SAM" id="Phobius"/>
    </source>
</evidence>
<keyword evidence="1" id="KW-1133">Transmembrane helix</keyword>
<reference evidence="2 3" key="1">
    <citation type="submission" date="2020-08" db="EMBL/GenBank/DDBJ databases">
        <title>Genomic Encyclopedia of Type Strains, Phase III (KMG-III): the genomes of soil and plant-associated and newly described type strains.</title>
        <authorList>
            <person name="Whitman W."/>
        </authorList>
    </citation>
    <scope>NUCLEOTIDE SEQUENCE [LARGE SCALE GENOMIC DNA]</scope>
    <source>
        <strain evidence="2 3">CECT 8075</strain>
    </source>
</reference>
<dbReference type="AlphaFoldDB" id="A0A7W5DXQ1"/>